<sequence length="327" mass="34935">MAPKILVTGGCGWLGAEIVRTLLARGDAVVAADLGVPPAMAALAAREPRLTLAVADLAEWHQVLRLLQEHKPDAVIHTAAIVGVTPAADIPIKAMRVNVEGSVNLFEAMRLTGIRRVVHISTEETYGDFQAPVIDEDHPQKPLSVYGLTKLATEHYGRVYSRDHGLECINVRTCWVYGPHLPRLRMPRTFVEAALRGEPFHLPEGASFAVDQVYIADTVAGVILALDKPKHRFDAYNIATGSAPTLADTAEAVNRAIPGARITVGDAPYRHGGTVPSARKGALDIGRAQAELGYAPRYDIQAGIEATIAATRAGSARPLPTSSETSS</sequence>
<evidence type="ECO:0000313" key="5">
    <source>
        <dbReference type="Proteomes" id="UP000564885"/>
    </source>
</evidence>
<keyword evidence="5" id="KW-1185">Reference proteome</keyword>
<evidence type="ECO:0000313" key="4">
    <source>
        <dbReference type="EMBL" id="NNM75284.1"/>
    </source>
</evidence>
<protein>
    <submittedName>
        <fullName evidence="4">NAD(P)-dependent oxidoreductase</fullName>
    </submittedName>
</protein>
<comment type="similarity">
    <text evidence="2">Belongs to the NAD(P)-dependent epimerase/dehydratase family.</text>
</comment>
<dbReference type="AlphaFoldDB" id="A0A849IBI2"/>
<dbReference type="Gene3D" id="3.40.50.720">
    <property type="entry name" value="NAD(P)-binding Rossmann-like Domain"/>
    <property type="match status" value="1"/>
</dbReference>
<dbReference type="InterPro" id="IPR001509">
    <property type="entry name" value="Epimerase_deHydtase"/>
</dbReference>
<dbReference type="Proteomes" id="UP000564885">
    <property type="component" value="Unassembled WGS sequence"/>
</dbReference>
<proteinExistence type="inferred from homology"/>
<comment type="caution">
    <text evidence="4">The sequence shown here is derived from an EMBL/GenBank/DDBJ whole genome shotgun (WGS) entry which is preliminary data.</text>
</comment>
<name>A0A849IBI2_9HYPH</name>
<dbReference type="EMBL" id="JABEPP010000009">
    <property type="protein sequence ID" value="NNM75284.1"/>
    <property type="molecule type" value="Genomic_DNA"/>
</dbReference>
<accession>A0A849IBI2</accession>
<gene>
    <name evidence="4" type="ORF">HJG44_23270</name>
</gene>
<comment type="pathway">
    <text evidence="1">Bacterial outer membrane biogenesis; LPS O-antigen biosynthesis.</text>
</comment>
<dbReference type="RefSeq" id="WP_171220795.1">
    <property type="nucleotide sequence ID" value="NZ_JABEPP010000009.1"/>
</dbReference>
<dbReference type="Pfam" id="PF01370">
    <property type="entry name" value="Epimerase"/>
    <property type="match status" value="1"/>
</dbReference>
<feature type="domain" description="NAD-dependent epimerase/dehydratase" evidence="3">
    <location>
        <begin position="5"/>
        <end position="239"/>
    </location>
</feature>
<dbReference type="PANTHER" id="PTHR43000">
    <property type="entry name" value="DTDP-D-GLUCOSE 4,6-DEHYDRATASE-RELATED"/>
    <property type="match status" value="1"/>
</dbReference>
<evidence type="ECO:0000256" key="2">
    <source>
        <dbReference type="ARBA" id="ARBA00007637"/>
    </source>
</evidence>
<dbReference type="SUPFAM" id="SSF51735">
    <property type="entry name" value="NAD(P)-binding Rossmann-fold domains"/>
    <property type="match status" value="1"/>
</dbReference>
<evidence type="ECO:0000256" key="1">
    <source>
        <dbReference type="ARBA" id="ARBA00005125"/>
    </source>
</evidence>
<dbReference type="InterPro" id="IPR036291">
    <property type="entry name" value="NAD(P)-bd_dom_sf"/>
</dbReference>
<reference evidence="4 5" key="1">
    <citation type="submission" date="2020-04" db="EMBL/GenBank/DDBJ databases">
        <title>Enterovirga sp. isolate from soil.</title>
        <authorList>
            <person name="Chea S."/>
            <person name="Kim D.-U."/>
        </authorList>
    </citation>
    <scope>NUCLEOTIDE SEQUENCE [LARGE SCALE GENOMIC DNA]</scope>
    <source>
        <strain evidence="4 5">DB1703</strain>
    </source>
</reference>
<organism evidence="4 5">
    <name type="scientific">Enterovirga aerilata</name>
    <dbReference type="NCBI Taxonomy" id="2730920"/>
    <lineage>
        <taxon>Bacteria</taxon>
        <taxon>Pseudomonadati</taxon>
        <taxon>Pseudomonadota</taxon>
        <taxon>Alphaproteobacteria</taxon>
        <taxon>Hyphomicrobiales</taxon>
        <taxon>Methylobacteriaceae</taxon>
        <taxon>Enterovirga</taxon>
    </lineage>
</organism>
<evidence type="ECO:0000259" key="3">
    <source>
        <dbReference type="Pfam" id="PF01370"/>
    </source>
</evidence>